<accession>A0ABP7GBE0</accession>
<evidence type="ECO:0000256" key="2">
    <source>
        <dbReference type="ARBA" id="ARBA00022448"/>
    </source>
</evidence>
<dbReference type="PANTHER" id="PTHR11795:SF450">
    <property type="entry name" value="ABC TRANSPORTER PERMEASE PROTEIN"/>
    <property type="match status" value="1"/>
</dbReference>
<keyword evidence="6 9" id="KW-1133">Transmembrane helix</keyword>
<feature type="transmembrane region" description="Helical" evidence="9">
    <location>
        <begin position="91"/>
        <end position="113"/>
    </location>
</feature>
<feature type="transmembrane region" description="Helical" evidence="9">
    <location>
        <begin position="183"/>
        <end position="203"/>
    </location>
</feature>
<proteinExistence type="inferred from homology"/>
<feature type="transmembrane region" description="Helical" evidence="9">
    <location>
        <begin position="138"/>
        <end position="156"/>
    </location>
</feature>
<keyword evidence="3" id="KW-1003">Cell membrane</keyword>
<keyword evidence="5" id="KW-0029">Amino-acid transport</keyword>
<comment type="similarity">
    <text evidence="8">Belongs to the binding-protein-dependent transport system permease family. LivHM subfamily.</text>
</comment>
<dbReference type="InterPro" id="IPR052157">
    <property type="entry name" value="BCAA_transport_permease"/>
</dbReference>
<evidence type="ECO:0000313" key="11">
    <source>
        <dbReference type="Proteomes" id="UP001500540"/>
    </source>
</evidence>
<evidence type="ECO:0000256" key="4">
    <source>
        <dbReference type="ARBA" id="ARBA00022692"/>
    </source>
</evidence>
<feature type="transmembrane region" description="Helical" evidence="9">
    <location>
        <begin position="65"/>
        <end position="84"/>
    </location>
</feature>
<feature type="transmembrane region" description="Helical" evidence="9">
    <location>
        <begin position="234"/>
        <end position="254"/>
    </location>
</feature>
<evidence type="ECO:0000256" key="6">
    <source>
        <dbReference type="ARBA" id="ARBA00022989"/>
    </source>
</evidence>
<dbReference type="InterPro" id="IPR001851">
    <property type="entry name" value="ABC_transp_permease"/>
</dbReference>
<keyword evidence="2" id="KW-0813">Transport</keyword>
<gene>
    <name evidence="10" type="ORF">GCM10022240_06390</name>
</gene>
<feature type="transmembrane region" description="Helical" evidence="9">
    <location>
        <begin position="41"/>
        <end position="59"/>
    </location>
</feature>
<feature type="transmembrane region" description="Helical" evidence="9">
    <location>
        <begin position="260"/>
        <end position="277"/>
    </location>
</feature>
<dbReference type="PANTHER" id="PTHR11795">
    <property type="entry name" value="BRANCHED-CHAIN AMINO ACID TRANSPORT SYSTEM PERMEASE PROTEIN LIVH"/>
    <property type="match status" value="1"/>
</dbReference>
<dbReference type="RefSeq" id="WP_344780459.1">
    <property type="nucleotide sequence ID" value="NZ_BAABAF010000002.1"/>
</dbReference>
<evidence type="ECO:0000256" key="9">
    <source>
        <dbReference type="SAM" id="Phobius"/>
    </source>
</evidence>
<sequence>MADFITFVLSGLALAGSFALVGSGLVVVYRVTHVLNFAQGMLAVFGAMISYSLLGGILPHGLAELVAVLCCVAIGVALGIAAIGKRGTPPMIALLITLGLGMIAEAVVVWVWGQTPVSPPGVPGSIDVFGVSLENQRILVFLVALVTFALLSLFFARTDIGKALTAAASNPHAARLVGINTRMMGLVAFGIAGALGGLAGVLIAPTTAISVASDLPLILSGFAAAIFGGLRSPWMTFLGAVILGVVGQLVAAYGNGSYQTPVALLMMLIIMIVRAGTMTEEEAK</sequence>
<evidence type="ECO:0000256" key="1">
    <source>
        <dbReference type="ARBA" id="ARBA00004651"/>
    </source>
</evidence>
<comment type="caution">
    <text evidence="10">The sequence shown here is derived from an EMBL/GenBank/DDBJ whole genome shotgun (WGS) entry which is preliminary data.</text>
</comment>
<dbReference type="Pfam" id="PF02653">
    <property type="entry name" value="BPD_transp_2"/>
    <property type="match status" value="1"/>
</dbReference>
<evidence type="ECO:0000313" key="10">
    <source>
        <dbReference type="EMBL" id="GAA3756286.1"/>
    </source>
</evidence>
<protein>
    <submittedName>
        <fullName evidence="10">Branched-chain amino acid ABC transporter permease</fullName>
    </submittedName>
</protein>
<feature type="transmembrane region" description="Helical" evidence="9">
    <location>
        <begin position="6"/>
        <end position="29"/>
    </location>
</feature>
<keyword evidence="7 9" id="KW-0472">Membrane</keyword>
<dbReference type="EMBL" id="BAABAF010000002">
    <property type="protein sequence ID" value="GAA3756286.1"/>
    <property type="molecule type" value="Genomic_DNA"/>
</dbReference>
<dbReference type="Proteomes" id="UP001500540">
    <property type="component" value="Unassembled WGS sequence"/>
</dbReference>
<feature type="transmembrane region" description="Helical" evidence="9">
    <location>
        <begin position="209"/>
        <end position="227"/>
    </location>
</feature>
<comment type="subcellular location">
    <subcellularLocation>
        <location evidence="1">Cell membrane</location>
        <topology evidence="1">Multi-pass membrane protein</topology>
    </subcellularLocation>
</comment>
<keyword evidence="11" id="KW-1185">Reference proteome</keyword>
<evidence type="ECO:0000256" key="5">
    <source>
        <dbReference type="ARBA" id="ARBA00022970"/>
    </source>
</evidence>
<name>A0ABP7GBE0_9MICO</name>
<evidence type="ECO:0000256" key="3">
    <source>
        <dbReference type="ARBA" id="ARBA00022475"/>
    </source>
</evidence>
<evidence type="ECO:0000256" key="8">
    <source>
        <dbReference type="ARBA" id="ARBA00037998"/>
    </source>
</evidence>
<reference evidence="11" key="1">
    <citation type="journal article" date="2019" name="Int. J. Syst. Evol. Microbiol.">
        <title>The Global Catalogue of Microorganisms (GCM) 10K type strain sequencing project: providing services to taxonomists for standard genome sequencing and annotation.</title>
        <authorList>
            <consortium name="The Broad Institute Genomics Platform"/>
            <consortium name="The Broad Institute Genome Sequencing Center for Infectious Disease"/>
            <person name="Wu L."/>
            <person name="Ma J."/>
        </authorList>
    </citation>
    <scope>NUCLEOTIDE SEQUENCE [LARGE SCALE GENOMIC DNA]</scope>
    <source>
        <strain evidence="11">JCM 16950</strain>
    </source>
</reference>
<organism evidence="10 11">
    <name type="scientific">Microbacterium kribbense</name>
    <dbReference type="NCBI Taxonomy" id="433645"/>
    <lineage>
        <taxon>Bacteria</taxon>
        <taxon>Bacillati</taxon>
        <taxon>Actinomycetota</taxon>
        <taxon>Actinomycetes</taxon>
        <taxon>Micrococcales</taxon>
        <taxon>Microbacteriaceae</taxon>
        <taxon>Microbacterium</taxon>
    </lineage>
</organism>
<evidence type="ECO:0000256" key="7">
    <source>
        <dbReference type="ARBA" id="ARBA00023136"/>
    </source>
</evidence>
<dbReference type="CDD" id="cd06582">
    <property type="entry name" value="TM_PBP1_LivH_like"/>
    <property type="match status" value="1"/>
</dbReference>
<keyword evidence="4 9" id="KW-0812">Transmembrane</keyword>